<evidence type="ECO:0000259" key="2">
    <source>
        <dbReference type="SMART" id="SM00932"/>
    </source>
</evidence>
<comment type="similarity">
    <text evidence="1">Belongs to the NifU family.</text>
</comment>
<dbReference type="SMART" id="SM00932">
    <property type="entry name" value="Nfu_N"/>
    <property type="match status" value="1"/>
</dbReference>
<reference evidence="3 4" key="1">
    <citation type="submission" date="2021-04" db="EMBL/GenBank/DDBJ databases">
        <authorList>
            <person name="Bliznina A."/>
        </authorList>
    </citation>
    <scope>NUCLEOTIDE SEQUENCE [LARGE SCALE GENOMIC DNA]</scope>
</reference>
<dbReference type="Pfam" id="PF08712">
    <property type="entry name" value="Nfu_N"/>
    <property type="match status" value="1"/>
</dbReference>
<dbReference type="PANTHER" id="PTHR11178:SF1">
    <property type="entry name" value="NFU1 IRON-SULFUR CLUSTER SCAFFOLD HOMOLOG, MITOCHONDRIAL"/>
    <property type="match status" value="1"/>
</dbReference>
<organism evidence="3 4">
    <name type="scientific">Oikopleura dioica</name>
    <name type="common">Tunicate</name>
    <dbReference type="NCBI Taxonomy" id="34765"/>
    <lineage>
        <taxon>Eukaryota</taxon>
        <taxon>Metazoa</taxon>
        <taxon>Chordata</taxon>
        <taxon>Tunicata</taxon>
        <taxon>Appendicularia</taxon>
        <taxon>Copelata</taxon>
        <taxon>Oikopleuridae</taxon>
        <taxon>Oikopleura</taxon>
    </lineage>
</organism>
<dbReference type="EMBL" id="OU015566">
    <property type="protein sequence ID" value="CAG5105590.1"/>
    <property type="molecule type" value="Genomic_DNA"/>
</dbReference>
<dbReference type="PANTHER" id="PTHR11178">
    <property type="entry name" value="IRON-SULFUR CLUSTER SCAFFOLD PROTEIN NFU-RELATED"/>
    <property type="match status" value="1"/>
</dbReference>
<sequence>MLKASRAILPRLRNLFITTETTPNPNALKFVPGRDVLGPGSTCDFPDIREAYKSPLAKRIFAVDGVKGCFLGPDFVTIIRHDETDDWPVLKAELFAVLTDFFDSNLPIINEDALPNQDTIIYDDDVMLGFFIILAFNAAHVKRVYVRIRQ</sequence>
<evidence type="ECO:0000313" key="4">
    <source>
        <dbReference type="Proteomes" id="UP001158576"/>
    </source>
</evidence>
<dbReference type="SUPFAM" id="SSF110836">
    <property type="entry name" value="Hypothetical protein SAV1430"/>
    <property type="match status" value="1"/>
</dbReference>
<accession>A0ABN7SQK8</accession>
<keyword evidence="4" id="KW-1185">Reference proteome</keyword>
<protein>
    <submittedName>
        <fullName evidence="3">Oidioi.mRNA.OKI2018_I69.chr1.g2267.t1.cds</fullName>
    </submittedName>
</protein>
<dbReference type="InterPro" id="IPR036498">
    <property type="entry name" value="Nfu/NifU_N_sf"/>
</dbReference>
<dbReference type="Gene3D" id="3.30.1370.70">
    <property type="entry name" value="Scaffold protein Nfu/NifU, N-terminal domain"/>
    <property type="match status" value="1"/>
</dbReference>
<name>A0ABN7SQK8_OIKDI</name>
<dbReference type="Proteomes" id="UP001158576">
    <property type="component" value="Chromosome 1"/>
</dbReference>
<gene>
    <name evidence="3" type="ORF">OKIOD_LOCUS11032</name>
</gene>
<proteinExistence type="inferred from homology"/>
<feature type="domain" description="Scaffold protein Nfu/NifU N-terminal" evidence="2">
    <location>
        <begin position="17"/>
        <end position="105"/>
    </location>
</feature>
<evidence type="ECO:0000313" key="3">
    <source>
        <dbReference type="EMBL" id="CAG5105590.1"/>
    </source>
</evidence>
<evidence type="ECO:0000256" key="1">
    <source>
        <dbReference type="ARBA" id="ARBA00006420"/>
    </source>
</evidence>
<dbReference type="InterPro" id="IPR014824">
    <property type="entry name" value="Nfu/NifU_N"/>
</dbReference>